<organism evidence="2">
    <name type="scientific">viral metagenome</name>
    <dbReference type="NCBI Taxonomy" id="1070528"/>
    <lineage>
        <taxon>unclassified sequences</taxon>
        <taxon>metagenomes</taxon>
        <taxon>organismal metagenomes</taxon>
    </lineage>
</organism>
<feature type="coiled-coil region" evidence="1">
    <location>
        <begin position="372"/>
        <end position="416"/>
    </location>
</feature>
<evidence type="ECO:0008006" key="3">
    <source>
        <dbReference type="Google" id="ProtNLM"/>
    </source>
</evidence>
<reference evidence="2" key="1">
    <citation type="journal article" date="2020" name="Nature">
        <title>Giant virus diversity and host interactions through global metagenomics.</title>
        <authorList>
            <person name="Schulz F."/>
            <person name="Roux S."/>
            <person name="Paez-Espino D."/>
            <person name="Jungbluth S."/>
            <person name="Walsh D.A."/>
            <person name="Denef V.J."/>
            <person name="McMahon K.D."/>
            <person name="Konstantinidis K.T."/>
            <person name="Eloe-Fadrosh E.A."/>
            <person name="Kyrpides N.C."/>
            <person name="Woyke T."/>
        </authorList>
    </citation>
    <scope>NUCLEOTIDE SEQUENCE</scope>
    <source>
        <strain evidence="2">GVMAG-M-3300024258-28</strain>
    </source>
</reference>
<keyword evidence="1" id="KW-0175">Coiled coil</keyword>
<accession>A0A6C0IMN4</accession>
<feature type="coiled-coil region" evidence="1">
    <location>
        <begin position="446"/>
        <end position="480"/>
    </location>
</feature>
<sequence>MTTIDISSNLLEDNNVISLEQIQLNNINNIVPTMIDDIPVQQAISFSLGDSIEFNYNENENENWTKGVIAHCNADNTYHIHYQHGELTELNVHKQFIRFNEQDGFDDCSDTESVNSVNSIFFNKAKRELNNDVFQSPKLSSTMYKRPSNKSNEKPTIMNMLKKTASGYLYTKDKLKHQDDNQYARVSTAKDPHIDSESNSSETVVEEKSLINNEFLSKEELIALLTIKLKTVKKYEFESAKKEIISNNLVSMSSTHLDIIASYLNSQKMIYTESSYYTSTWLNYLMIPTILISASASVISGSGNSIPHASLIISCITAFSAFLLSIINYLKLDAASEAHKISAHQYDKLQSHIMFFSGRVLLFSEASFHFAARTQIEDKKLLEAKLNVLKRNDDDIDNIKRKIANMKLSFQQQEKEINDDIKKIDDELTIIIDKIDENTDTETEIVNTLRNQREEKEKSIEIKKTDKKKIKQEYNDKKNNQKAEIETFLTTRCKAIDREGDFARIELNSQENNIVGELLKDIKHEIEVVQERIKDIKETNQFEVPKAIRNRYPIIYNANVFSWIKTIEDYKLILTIKLWIYKNKKQYCENCICECYNILQNNPQLNAASKKNINDEILKFNKLKKKCDEIESFIFESSVSLSISYTEIDSIFEHEKKQGDLKKKWKYLFFLCPWILNVVHNDNWVEDTFIYFIYDNASKKKKKLQGLEGADNNDEKRVFWFKDTDHKDDLDNILV</sequence>
<dbReference type="AlphaFoldDB" id="A0A6C0IMN4"/>
<protein>
    <recommendedName>
        <fullName evidence="3">Tudor domain-containing protein</fullName>
    </recommendedName>
</protein>
<evidence type="ECO:0000256" key="1">
    <source>
        <dbReference type="SAM" id="Coils"/>
    </source>
</evidence>
<evidence type="ECO:0000313" key="2">
    <source>
        <dbReference type="EMBL" id="QHT94252.1"/>
    </source>
</evidence>
<dbReference type="EMBL" id="MN740217">
    <property type="protein sequence ID" value="QHT94252.1"/>
    <property type="molecule type" value="Genomic_DNA"/>
</dbReference>
<dbReference type="Gene3D" id="2.30.30.140">
    <property type="match status" value="1"/>
</dbReference>
<name>A0A6C0IMN4_9ZZZZ</name>
<proteinExistence type="predicted"/>